<dbReference type="InterPro" id="IPR019734">
    <property type="entry name" value="TPR_rpt"/>
</dbReference>
<sequence>MRVQISSVSDGSSPWSLELDVTSDMRVAELKQVLLSNHGVRMPPDAKVLGRRANGLMVTLDDGSKVSRDMLLRGATVPKKDKQPPVAPAASPVQQYLSRTREATQTVETTSASRATPKAVFPARSPAEPSRQPPIIMPGWPSYTQHQAPKAPAKAPSATTAAASLASASQASQKKDQKRSWLRMVQHVWPAEEVRRPTAPHQVVALADLLNGLITAVAAESVQAQLDSILACRAEEQLERVEGKQARIIEMIRDFSQLICRSARSTLKKKGHGSGGLRAFSQVCRELEVISPLEQISVLLGSYQYVLWMGPQSDQVTRAPRRQPVRSMPASIAFAYIHHAALAPLERRKRACFRTVAFLDVMLREYGKGAGEAWSSAEAVRSPLNVWILGARDGEEGWLAQLGYCEDAAGLLSGEGVRMNLHLIGDINVDMPPGKRVMVSAGTQPPKWQPDLVVCLHADERLVHWMPLFAELLGTPSGTSRQAQPVLALTSRCEAEAERAASLFGQLGGRVILRSVRNLFSGMAAGPQAIYDDHGWVSAIQGSKFSAVQLLEHMTSLDLTGLSLPADPPGGSLKEEAKEAKEGKEGTAERGQRSPAVFWGILDLKYDPDLSLEDRVKVLETGDGRSSKFSGYGAAIKESFKADKKLEETLHRAVLVENKKLTRDFFVECGYGHLMPKQVCFRRFYRDDLAADIIAGLGLASEGCCVLKLCNRARGAGCIPVLASDLDLALERLLILPENVEAWLDGQDRDFPIDCKWGCFQEQIRHWWSNECPVFVAEELCKSSPVQQEGKAFDGTMRVGFSLHRVEEPERAEESEEEEELTFHSTSAPEPEPAVEFPGEAPPGALSIEWLGGYWKLPAEDTTSTDLSAKIISKARQGTAPVDARQLQEVYAALGDSVQMVFTNASLSPQTLLRRYPDIGELGAFVASRLACSMRLRDPTKSNMVLGLAQTSLSKCQGPCKAFVESYIHRNFGVLEALMGRWNKTADHFQKAISVMPTNATARYLLGMQCLEAELWKKAIVQFEAALQLDPDFKAPWINLAVACLRLGQWPLAIRACDAGLYRHPNTAHCFYNKGLAYFFKAVEQEAQAPFASWQPAGQLREAALQAFEDARANLERMSMWTASDDQLVESLKMTDNRLAKPLSWDGLALS</sequence>
<dbReference type="InterPro" id="IPR050498">
    <property type="entry name" value="Ycf3"/>
</dbReference>
<evidence type="ECO:0000256" key="4">
    <source>
        <dbReference type="SAM" id="MobiDB-lite"/>
    </source>
</evidence>
<feature type="region of interest" description="Disordered" evidence="4">
    <location>
        <begin position="562"/>
        <end position="592"/>
    </location>
</feature>
<protein>
    <submittedName>
        <fullName evidence="5">Dnc protein</fullName>
    </submittedName>
</protein>
<proteinExistence type="predicted"/>
<feature type="compositionally biased region" description="Low complexity" evidence="4">
    <location>
        <begin position="144"/>
        <end position="172"/>
    </location>
</feature>
<dbReference type="PANTHER" id="PTHR44858">
    <property type="entry name" value="TETRATRICOPEPTIDE REPEAT PROTEIN 6"/>
    <property type="match status" value="1"/>
</dbReference>
<evidence type="ECO:0000256" key="2">
    <source>
        <dbReference type="ARBA" id="ARBA00022803"/>
    </source>
</evidence>
<comment type="caution">
    <text evidence="5">The sequence shown here is derived from an EMBL/GenBank/DDBJ whole genome shotgun (WGS) entry which is preliminary data.</text>
</comment>
<gene>
    <name evidence="5" type="primary">dnc</name>
    <name evidence="5" type="ORF">SNAT2548_LOCUS32707</name>
</gene>
<evidence type="ECO:0000313" key="6">
    <source>
        <dbReference type="Proteomes" id="UP000604046"/>
    </source>
</evidence>
<evidence type="ECO:0000256" key="1">
    <source>
        <dbReference type="ARBA" id="ARBA00022737"/>
    </source>
</evidence>
<dbReference type="PANTHER" id="PTHR44858:SF1">
    <property type="entry name" value="UDP-N-ACETYLGLUCOSAMINE--PEPTIDE N-ACETYLGLUCOSAMINYLTRANSFERASE SPINDLY-RELATED"/>
    <property type="match status" value="1"/>
</dbReference>
<dbReference type="EMBL" id="CAJNDS010002723">
    <property type="protein sequence ID" value="CAE7573594.1"/>
    <property type="molecule type" value="Genomic_DNA"/>
</dbReference>
<dbReference type="Gene3D" id="1.25.40.10">
    <property type="entry name" value="Tetratricopeptide repeat domain"/>
    <property type="match status" value="1"/>
</dbReference>
<dbReference type="PROSITE" id="PS50005">
    <property type="entry name" value="TPR"/>
    <property type="match status" value="2"/>
</dbReference>
<accession>A0A812UGA3</accession>
<dbReference type="SMART" id="SM00028">
    <property type="entry name" value="TPR"/>
    <property type="match status" value="3"/>
</dbReference>
<keyword evidence="6" id="KW-1185">Reference proteome</keyword>
<dbReference type="AlphaFoldDB" id="A0A812UGA3"/>
<dbReference type="OrthoDB" id="420195at2759"/>
<dbReference type="Pfam" id="PF14559">
    <property type="entry name" value="TPR_19"/>
    <property type="match status" value="1"/>
</dbReference>
<feature type="region of interest" description="Disordered" evidence="4">
    <location>
        <begin position="78"/>
        <end position="179"/>
    </location>
</feature>
<keyword evidence="1" id="KW-0677">Repeat</keyword>
<feature type="compositionally biased region" description="Acidic residues" evidence="4">
    <location>
        <begin position="810"/>
        <end position="820"/>
    </location>
</feature>
<feature type="repeat" description="TPR" evidence="3">
    <location>
        <begin position="966"/>
        <end position="999"/>
    </location>
</feature>
<dbReference type="Proteomes" id="UP000604046">
    <property type="component" value="Unassembled WGS sequence"/>
</dbReference>
<evidence type="ECO:0000313" key="5">
    <source>
        <dbReference type="EMBL" id="CAE7573594.1"/>
    </source>
</evidence>
<organism evidence="5 6">
    <name type="scientific">Symbiodinium natans</name>
    <dbReference type="NCBI Taxonomy" id="878477"/>
    <lineage>
        <taxon>Eukaryota</taxon>
        <taxon>Sar</taxon>
        <taxon>Alveolata</taxon>
        <taxon>Dinophyceae</taxon>
        <taxon>Suessiales</taxon>
        <taxon>Symbiodiniaceae</taxon>
        <taxon>Symbiodinium</taxon>
    </lineage>
</organism>
<reference evidence="5" key="1">
    <citation type="submission" date="2021-02" db="EMBL/GenBank/DDBJ databases">
        <authorList>
            <person name="Dougan E. K."/>
            <person name="Rhodes N."/>
            <person name="Thang M."/>
            <person name="Chan C."/>
        </authorList>
    </citation>
    <scope>NUCLEOTIDE SEQUENCE</scope>
</reference>
<feature type="compositionally biased region" description="Basic and acidic residues" evidence="4">
    <location>
        <begin position="573"/>
        <end position="592"/>
    </location>
</feature>
<feature type="compositionally biased region" description="Polar residues" evidence="4">
    <location>
        <begin position="103"/>
        <end position="114"/>
    </location>
</feature>
<keyword evidence="2 3" id="KW-0802">TPR repeat</keyword>
<dbReference type="SUPFAM" id="SSF48452">
    <property type="entry name" value="TPR-like"/>
    <property type="match status" value="1"/>
</dbReference>
<feature type="repeat" description="TPR" evidence="3">
    <location>
        <begin position="1000"/>
        <end position="1033"/>
    </location>
</feature>
<name>A0A812UGA3_9DINO</name>
<dbReference type="InterPro" id="IPR011990">
    <property type="entry name" value="TPR-like_helical_dom_sf"/>
</dbReference>
<evidence type="ECO:0000256" key="3">
    <source>
        <dbReference type="PROSITE-ProRule" id="PRU00339"/>
    </source>
</evidence>
<feature type="region of interest" description="Disordered" evidence="4">
    <location>
        <begin position="806"/>
        <end position="841"/>
    </location>
</feature>